<feature type="domain" description="PAC" evidence="8">
    <location>
        <begin position="246"/>
        <end position="299"/>
    </location>
</feature>
<keyword evidence="3" id="KW-0597">Phosphoprotein</keyword>
<accession>A0A916N5Z5</accession>
<protein>
    <recommendedName>
        <fullName evidence="2">histidine kinase</fullName>
        <ecNumber evidence="2">2.7.13.3</ecNumber>
    </recommendedName>
</protein>
<dbReference type="InterPro" id="IPR036890">
    <property type="entry name" value="HATPase_C_sf"/>
</dbReference>
<organism evidence="9 10">
    <name type="scientific">Dyadobacter helix</name>
    <dbReference type="NCBI Taxonomy" id="2822344"/>
    <lineage>
        <taxon>Bacteria</taxon>
        <taxon>Pseudomonadati</taxon>
        <taxon>Bacteroidota</taxon>
        <taxon>Cytophagia</taxon>
        <taxon>Cytophagales</taxon>
        <taxon>Spirosomataceae</taxon>
        <taxon>Dyadobacter</taxon>
    </lineage>
</organism>
<dbReference type="InterPro" id="IPR013656">
    <property type="entry name" value="PAS_4"/>
</dbReference>
<reference evidence="9" key="1">
    <citation type="submission" date="2021-04" db="EMBL/GenBank/DDBJ databases">
        <authorList>
            <person name="Rodrigo-Torres L."/>
            <person name="Arahal R. D."/>
            <person name="Lucena T."/>
        </authorList>
    </citation>
    <scope>NUCLEOTIDE SEQUENCE</scope>
    <source>
        <strain evidence="9">CECT 9275</strain>
    </source>
</reference>
<dbReference type="Pfam" id="PF13426">
    <property type="entry name" value="PAS_9"/>
    <property type="match status" value="1"/>
</dbReference>
<dbReference type="InterPro" id="IPR000700">
    <property type="entry name" value="PAS-assoc_C"/>
</dbReference>
<dbReference type="Proteomes" id="UP000680038">
    <property type="component" value="Unassembled WGS sequence"/>
</dbReference>
<evidence type="ECO:0000256" key="2">
    <source>
        <dbReference type="ARBA" id="ARBA00012438"/>
    </source>
</evidence>
<evidence type="ECO:0000259" key="8">
    <source>
        <dbReference type="PROSITE" id="PS50113"/>
    </source>
</evidence>
<evidence type="ECO:0000259" key="6">
    <source>
        <dbReference type="PROSITE" id="PS50109"/>
    </source>
</evidence>
<dbReference type="PANTHER" id="PTHR43304">
    <property type="entry name" value="PHYTOCHROME-LIKE PROTEIN CPH1"/>
    <property type="match status" value="1"/>
</dbReference>
<dbReference type="PROSITE" id="PS50109">
    <property type="entry name" value="HIS_KIN"/>
    <property type="match status" value="1"/>
</dbReference>
<dbReference type="AlphaFoldDB" id="A0A916N5Z5"/>
<dbReference type="SUPFAM" id="SSF55785">
    <property type="entry name" value="PYP-like sensor domain (PAS domain)"/>
    <property type="match status" value="3"/>
</dbReference>
<dbReference type="GO" id="GO:0000155">
    <property type="term" value="F:phosphorelay sensor kinase activity"/>
    <property type="evidence" value="ECO:0007669"/>
    <property type="project" value="InterPro"/>
</dbReference>
<dbReference type="InterPro" id="IPR004358">
    <property type="entry name" value="Sig_transdc_His_kin-like_C"/>
</dbReference>
<dbReference type="SUPFAM" id="SSF47384">
    <property type="entry name" value="Homodimeric domain of signal transducing histidine kinase"/>
    <property type="match status" value="1"/>
</dbReference>
<dbReference type="EC" id="2.7.13.3" evidence="2"/>
<dbReference type="NCBIfam" id="TIGR00229">
    <property type="entry name" value="sensory_box"/>
    <property type="match status" value="2"/>
</dbReference>
<dbReference type="SMART" id="SM00091">
    <property type="entry name" value="PAS"/>
    <property type="match status" value="2"/>
</dbReference>
<dbReference type="InterPro" id="IPR036097">
    <property type="entry name" value="HisK_dim/P_sf"/>
</dbReference>
<dbReference type="CDD" id="cd00130">
    <property type="entry name" value="PAS"/>
    <property type="match status" value="1"/>
</dbReference>
<dbReference type="SMART" id="SM00388">
    <property type="entry name" value="HisKA"/>
    <property type="match status" value="1"/>
</dbReference>
<feature type="domain" description="PAS" evidence="7">
    <location>
        <begin position="296"/>
        <end position="368"/>
    </location>
</feature>
<evidence type="ECO:0000256" key="4">
    <source>
        <dbReference type="ARBA" id="ARBA00022679"/>
    </source>
</evidence>
<proteinExistence type="predicted"/>
<evidence type="ECO:0000256" key="5">
    <source>
        <dbReference type="ARBA" id="ARBA00022777"/>
    </source>
</evidence>
<dbReference type="Pfam" id="PF00512">
    <property type="entry name" value="HisKA"/>
    <property type="match status" value="1"/>
</dbReference>
<dbReference type="Gene3D" id="1.10.287.130">
    <property type="match status" value="1"/>
</dbReference>
<evidence type="ECO:0000256" key="1">
    <source>
        <dbReference type="ARBA" id="ARBA00000085"/>
    </source>
</evidence>
<dbReference type="Gene3D" id="3.30.565.10">
    <property type="entry name" value="Histidine kinase-like ATPase, C-terminal domain"/>
    <property type="match status" value="1"/>
</dbReference>
<dbReference type="SUPFAM" id="SSF55874">
    <property type="entry name" value="ATPase domain of HSP90 chaperone/DNA topoisomerase II/histidine kinase"/>
    <property type="match status" value="1"/>
</dbReference>
<evidence type="ECO:0000256" key="3">
    <source>
        <dbReference type="ARBA" id="ARBA00022553"/>
    </source>
</evidence>
<keyword evidence="10" id="KW-1185">Reference proteome</keyword>
<dbReference type="PANTHER" id="PTHR43304:SF1">
    <property type="entry name" value="PAC DOMAIN-CONTAINING PROTEIN"/>
    <property type="match status" value="1"/>
</dbReference>
<dbReference type="Pfam" id="PF02518">
    <property type="entry name" value="HATPase_c"/>
    <property type="match status" value="1"/>
</dbReference>
<dbReference type="InterPro" id="IPR035965">
    <property type="entry name" value="PAS-like_dom_sf"/>
</dbReference>
<comment type="catalytic activity">
    <reaction evidence="1">
        <text>ATP + protein L-histidine = ADP + protein N-phospho-L-histidine.</text>
        <dbReference type="EC" id="2.7.13.3"/>
    </reaction>
</comment>
<dbReference type="PROSITE" id="PS50113">
    <property type="entry name" value="PAC"/>
    <property type="match status" value="1"/>
</dbReference>
<dbReference type="InterPro" id="IPR052162">
    <property type="entry name" value="Sensor_kinase/Photoreceptor"/>
</dbReference>
<dbReference type="InterPro" id="IPR003594">
    <property type="entry name" value="HATPase_dom"/>
</dbReference>
<gene>
    <name evidence="9" type="primary">sasA_15</name>
    <name evidence="9" type="ORF">DYBT9275_02522</name>
</gene>
<dbReference type="Gene3D" id="3.30.450.20">
    <property type="entry name" value="PAS domain"/>
    <property type="match status" value="3"/>
</dbReference>
<dbReference type="CDD" id="cd00082">
    <property type="entry name" value="HisKA"/>
    <property type="match status" value="1"/>
</dbReference>
<dbReference type="InterPro" id="IPR000014">
    <property type="entry name" value="PAS"/>
</dbReference>
<dbReference type="EMBL" id="CAJRAF010000002">
    <property type="protein sequence ID" value="CAG5000735.1"/>
    <property type="molecule type" value="Genomic_DNA"/>
</dbReference>
<feature type="domain" description="Histidine kinase" evidence="6">
    <location>
        <begin position="453"/>
        <end position="675"/>
    </location>
</feature>
<comment type="caution">
    <text evidence="9">The sequence shown here is derived from an EMBL/GenBank/DDBJ whole genome shotgun (WGS) entry which is preliminary data.</text>
</comment>
<name>A0A916N5Z5_9BACT</name>
<dbReference type="Pfam" id="PF08447">
    <property type="entry name" value="PAS_3"/>
    <property type="match status" value="1"/>
</dbReference>
<dbReference type="PROSITE" id="PS50112">
    <property type="entry name" value="PAS"/>
    <property type="match status" value="1"/>
</dbReference>
<dbReference type="InterPro" id="IPR005467">
    <property type="entry name" value="His_kinase_dom"/>
</dbReference>
<sequence length="675" mass="76239">MERTSANPPFLGIDSEIGNLMRQYDWTASSLGTPESWPQSLKSKLNTLMSSAFPMVLFWGEDLICFYNDAFRPSLGNEGKHPAIGKKGKEVWAETWDFVGPLIYQVLATGKAVWFEDQLVPFYRNGKIEDIYWTFSYSPVTNDLHQIHGVLVICTETTEKVNLLKRLEESNNLYAFAIDASELGTWDLNPRNNKFLANARLKSWLGLEPGEQIQLSSATNAITPNDQERVAHAIQKSLQPSSGGLYHIEYTIVNAKTGQERVVRAVGKAAFDEQGQATRFNGTLQDITAEVAAREATQKLSVLVENSVDLMAILKMDGKNSYINQAGKELLGVDETEDVTQIPISDFHTPEQLEFVESQIIPSVISTGKWAGTFAIKNRKTGEIIPLYNNCHRIDNERTGEPVGVGTVMRDIRSEINIRQKLEDEVRQRTLDLVKLNEQLERKNKDLASFAFISSHDLQEPLRKINTFVSRIQENCHSLTDENTGYFEKIKKSATRMQTLISDLLSFSRTNITQVNFEITDFNDILAQTLEEYQYKIEAANGTVKTLGLPVLNAIPFQIRQIFDNLIANAIKFARRDVPLEIIVSGERVSEARADQKILENGYYRIVIQDNGIGFQPQYQEKIFEVFQRLHAREVYEGTGIGLAICKKIMENHNGYVTARGIPEKGATFELYFPA</sequence>
<dbReference type="InterPro" id="IPR013655">
    <property type="entry name" value="PAS_fold_3"/>
</dbReference>
<dbReference type="Pfam" id="PF08448">
    <property type="entry name" value="PAS_4"/>
    <property type="match status" value="1"/>
</dbReference>
<evidence type="ECO:0000259" key="7">
    <source>
        <dbReference type="PROSITE" id="PS50112"/>
    </source>
</evidence>
<keyword evidence="4 9" id="KW-0808">Transferase</keyword>
<evidence type="ECO:0000313" key="9">
    <source>
        <dbReference type="EMBL" id="CAG5000735.1"/>
    </source>
</evidence>
<evidence type="ECO:0000313" key="10">
    <source>
        <dbReference type="Proteomes" id="UP000680038"/>
    </source>
</evidence>
<dbReference type="PRINTS" id="PR00344">
    <property type="entry name" value="BCTRLSENSOR"/>
</dbReference>
<dbReference type="SMART" id="SM00387">
    <property type="entry name" value="HATPase_c"/>
    <property type="match status" value="1"/>
</dbReference>
<dbReference type="InterPro" id="IPR003661">
    <property type="entry name" value="HisK_dim/P_dom"/>
</dbReference>
<keyword evidence="5" id="KW-0418">Kinase</keyword>
<dbReference type="RefSeq" id="WP_215239153.1">
    <property type="nucleotide sequence ID" value="NZ_CAJRAF010000002.1"/>
</dbReference>